<name>A0ABP0TQG9_9BRYO</name>
<accession>A0ABP0TQG9</accession>
<sequence length="135" mass="14791">MAMRKVDSVFPKRKNANVGATVGKGHSRVTKKSKDALTETHEGVSSKATASLGAAASQPAALIASGNEDVYEEYDDMEEILRQFDMNLAYGPCLGMTRLGRWERAQRIGLNPPQHVKDFLERAGGNPECLWEGRV</sequence>
<dbReference type="EMBL" id="OZ019905">
    <property type="protein sequence ID" value="CAK9201990.1"/>
    <property type="molecule type" value="Genomic_DNA"/>
</dbReference>
<organism evidence="2 3">
    <name type="scientific">Sphagnum troendelagicum</name>
    <dbReference type="NCBI Taxonomy" id="128251"/>
    <lineage>
        <taxon>Eukaryota</taxon>
        <taxon>Viridiplantae</taxon>
        <taxon>Streptophyta</taxon>
        <taxon>Embryophyta</taxon>
        <taxon>Bryophyta</taxon>
        <taxon>Sphagnophytina</taxon>
        <taxon>Sphagnopsida</taxon>
        <taxon>Sphagnales</taxon>
        <taxon>Sphagnaceae</taxon>
        <taxon>Sphagnum</taxon>
    </lineage>
</organism>
<evidence type="ECO:0008006" key="4">
    <source>
        <dbReference type="Google" id="ProtNLM"/>
    </source>
</evidence>
<dbReference type="Proteomes" id="UP001497512">
    <property type="component" value="Chromosome 13"/>
</dbReference>
<gene>
    <name evidence="2" type="ORF">CSSPTR1EN2_LOCUS6183</name>
</gene>
<protein>
    <recommendedName>
        <fullName evidence="4">DNA polymerase delta subunit 4</fullName>
    </recommendedName>
</protein>
<dbReference type="InterPro" id="IPR007218">
    <property type="entry name" value="DNA_pol_delta_4"/>
</dbReference>
<feature type="compositionally biased region" description="Basic and acidic residues" evidence="1">
    <location>
        <begin position="32"/>
        <end position="44"/>
    </location>
</feature>
<dbReference type="PANTHER" id="PTHR14303">
    <property type="entry name" value="DNA POLYMERASE DELTA SUBUNIT 4"/>
    <property type="match status" value="1"/>
</dbReference>
<dbReference type="Pfam" id="PF04081">
    <property type="entry name" value="DNA_pol_delta_4"/>
    <property type="match status" value="1"/>
</dbReference>
<reference evidence="2" key="1">
    <citation type="submission" date="2024-02" db="EMBL/GenBank/DDBJ databases">
        <authorList>
            <consortium name="ELIXIR-Norway"/>
            <consortium name="Elixir Norway"/>
        </authorList>
    </citation>
    <scope>NUCLEOTIDE SEQUENCE</scope>
</reference>
<evidence type="ECO:0000313" key="3">
    <source>
        <dbReference type="Proteomes" id="UP001497512"/>
    </source>
</evidence>
<evidence type="ECO:0000313" key="2">
    <source>
        <dbReference type="EMBL" id="CAK9201990.1"/>
    </source>
</evidence>
<feature type="region of interest" description="Disordered" evidence="1">
    <location>
        <begin position="18"/>
        <end position="51"/>
    </location>
</feature>
<proteinExistence type="predicted"/>
<evidence type="ECO:0000256" key="1">
    <source>
        <dbReference type="SAM" id="MobiDB-lite"/>
    </source>
</evidence>
<keyword evidence="3" id="KW-1185">Reference proteome</keyword>
<dbReference type="PANTHER" id="PTHR14303:SF0">
    <property type="entry name" value="DNA POLYMERASE DELTA SUBUNIT 4"/>
    <property type="match status" value="1"/>
</dbReference>